<dbReference type="InterPro" id="IPR000641">
    <property type="entry name" value="CbxX/CfxQ"/>
</dbReference>
<dbReference type="Gene3D" id="3.40.50.300">
    <property type="entry name" value="P-loop containing nucleotide triphosphate hydrolases"/>
    <property type="match status" value="3"/>
</dbReference>
<sequence length="1552" mass="171989">MGSIEVPIAVKDAAATTGSSDKLYVLPKWFMERNVKTAQELATIPDKVVLCNCDDCKETRLDDEAFDGGQQLDTIPDGVTEEKPGQTPDEIHYKTFAELRDVTYASLMPSRNGKFGRNSTTVFCMQGTSSLQPAWMNQVVVQLAKATKAMSLISFDFEVLEELGYMDSFTTFLEHFFAIRSKPKADAQSWQRNQQVLSTVLDAAQLKWDLDLDQRDKARTGFINSQRLRRLDNAALDSLMSLVGLEGAKSQFMAIKNLVDTARRQAADLEQEGFGAVFMGGPGSGKSTVAGLYAQFLSVLGVVPELKFEQTTGARLADGGVAECKAIIKSLESYEYDDDAGSRCKKTRGVVFIDEAHNMVPDGVNGTFHYLMDEIRRLQGRVVFLFAGPLKQMQSFVGLSPSFRSHVPFSFKCDDFTDGELHQLLVGQLHAKFQGKMRVEGGINGVSMRILTRRIGRGRGSGYFANARDVQNTLLHVLIRQADRLSRGRRLQENDDDMFLTQTDLIGPPPIATLENSVAWKKLQDMTGLASVKQSVHAYITRLQTNYDRELAEKPLVESSLNKVFLGSPGTGKTTVAKYYAEILTELGLLSNGEVIVKSCHDFIGKHLGDSQNLTKTILDSAQGKVLIIDEAYGLSRDDVYSSAVIDTLVAEIQATSNEDRAVLLLGYKDEMEEMFQRANPGLGRRFPLSSAFEFQDFSDEQLRSILDQKLQAQGFTAAEKSKQVAMEVLRRSRNHRNFGNASEIDILLDRAKASQQVRLNQLKGDSTSLITELKEVDFDADYDRQDRAESNIQEAFANFVGAEALVAQFQAYRRIAQNSKDMGLDPRAQIPFNFIFLGPPGTGKTTTARKLGQIFFDMGFLATRDVEVCSASELIAQYVGQTGPKTQKLFQKALGKVLFIDEAYRLADGRFGKEAVDEIVNLVTLPKYKNRLVVVLAGYDRDINHLLASNPGFGSRFSEVIEFPNLSPKHCQELLVRLLQDRKLGVSSLRSPLVVAMVQAFFQTLSGLPGWGNARDVESLAASLFGSIVSAPVSPPCLEVAFETVYEEMKNMIAQRKKRAEDANDFQAATAPKTLEAAMQPSPAVPKPTANSQTKPKIPYKIIEKATRLQNTAPPPAAPQEAKAEAGGEPSHGKREAGVSDELWGKLEERKAKQKDRLKTVANYTDLFVRETTPSQTLHRIHLDIAPGDFEFISVSDQDTPTTAEIINDTETASMPEDPLALKKAASLRSPTQARHYGEHFSKTHRADKMGPRPRPRSGDMAPGETMQSYYNDIFLPDLTPEAMSHIVEMGRNSPGSRLPESWIEPPVGYVPASWPTGPRNLPPGRYTCPYIGCKHPVGPKEWSQGYSRTTLGPHILSHGVFDGVYDLRSTVRGRVMAMRHAQGRNTDHMLALFNYSDDEADGLQLEIDDLIVDLEELKDWEESSRHVGPPRAGAAAARLMTQDEILRYSLRDEKLPQQGEAAEEADDESVPCQSSNRLRNNRTRRPRGTSSAMHREEEARSPLLLAERPKRPSSPQEMETDSSHSPPRKKARRVQPQLQGPREGPAPGGG</sequence>
<feature type="region of interest" description="Disordered" evidence="4">
    <location>
        <begin position="1246"/>
        <end position="1265"/>
    </location>
</feature>
<dbReference type="InterPro" id="IPR050773">
    <property type="entry name" value="CbxX/CfxQ_RuBisCO_ESX"/>
</dbReference>
<dbReference type="Pfam" id="PF00004">
    <property type="entry name" value="AAA"/>
    <property type="match status" value="2"/>
</dbReference>
<dbReference type="InterPro" id="IPR041627">
    <property type="entry name" value="AAA_lid_6"/>
</dbReference>
<dbReference type="InterPro" id="IPR027417">
    <property type="entry name" value="P-loop_NTPase"/>
</dbReference>
<dbReference type="PANTHER" id="PTHR43392">
    <property type="entry name" value="AAA-TYPE ATPASE FAMILY PROTEIN / ANKYRIN REPEAT FAMILY PROTEIN"/>
    <property type="match status" value="1"/>
</dbReference>
<feature type="domain" description="AAA+ ATPase" evidence="5">
    <location>
        <begin position="272"/>
        <end position="461"/>
    </location>
</feature>
<comment type="caution">
    <text evidence="6">The sequence shown here is derived from an EMBL/GenBank/DDBJ whole genome shotgun (WGS) entry which is preliminary data.</text>
</comment>
<keyword evidence="3" id="KW-0067">ATP-binding</keyword>
<dbReference type="CDD" id="cd00009">
    <property type="entry name" value="AAA"/>
    <property type="match status" value="2"/>
</dbReference>
<dbReference type="FunFam" id="3.40.50.300:FF:000216">
    <property type="entry name" value="Type VII secretion ATPase EccA"/>
    <property type="match status" value="2"/>
</dbReference>
<feature type="domain" description="AAA+ ATPase" evidence="5">
    <location>
        <begin position="831"/>
        <end position="968"/>
    </location>
</feature>
<keyword evidence="7" id="KW-1185">Reference proteome</keyword>
<dbReference type="InterPro" id="IPR003593">
    <property type="entry name" value="AAA+_ATPase"/>
</dbReference>
<feature type="region of interest" description="Disordered" evidence="4">
    <location>
        <begin position="1112"/>
        <end position="1144"/>
    </location>
</feature>
<evidence type="ECO:0000256" key="3">
    <source>
        <dbReference type="ARBA" id="ARBA00022840"/>
    </source>
</evidence>
<organism evidence="6 7">
    <name type="scientific">Diaporthe ampelina</name>
    <dbReference type="NCBI Taxonomy" id="1214573"/>
    <lineage>
        <taxon>Eukaryota</taxon>
        <taxon>Fungi</taxon>
        <taxon>Dikarya</taxon>
        <taxon>Ascomycota</taxon>
        <taxon>Pezizomycotina</taxon>
        <taxon>Sordariomycetes</taxon>
        <taxon>Sordariomycetidae</taxon>
        <taxon>Diaporthales</taxon>
        <taxon>Diaporthaceae</taxon>
        <taxon>Diaporthe</taxon>
    </lineage>
</organism>
<dbReference type="GO" id="GO:0005524">
    <property type="term" value="F:ATP binding"/>
    <property type="evidence" value="ECO:0007669"/>
    <property type="project" value="UniProtKB-KW"/>
</dbReference>
<dbReference type="SMART" id="SM00382">
    <property type="entry name" value="AAA"/>
    <property type="match status" value="3"/>
</dbReference>
<reference evidence="6 7" key="1">
    <citation type="submission" date="2015-05" db="EMBL/GenBank/DDBJ databases">
        <title>Distinctive expansion of gene families associated with plant cell wall degradation and secondary metabolism in the genomes of grapevine trunk pathogens.</title>
        <authorList>
            <person name="Lawrence D.P."/>
            <person name="Travadon R."/>
            <person name="Rolshausen P.E."/>
            <person name="Baumgartner K."/>
        </authorList>
    </citation>
    <scope>NUCLEOTIDE SEQUENCE [LARGE SCALE GENOMIC DNA]</scope>
    <source>
        <strain evidence="6">DA912</strain>
    </source>
</reference>
<keyword evidence="2" id="KW-0547">Nucleotide-binding</keyword>
<evidence type="ECO:0000259" key="5">
    <source>
        <dbReference type="SMART" id="SM00382"/>
    </source>
</evidence>
<feature type="region of interest" description="Disordered" evidence="4">
    <location>
        <begin position="1076"/>
        <end position="1098"/>
    </location>
</feature>
<feature type="compositionally biased region" description="Basic and acidic residues" evidence="4">
    <location>
        <begin position="1123"/>
        <end position="1144"/>
    </location>
</feature>
<name>A0A0G2HUU3_9PEZI</name>
<dbReference type="InterPro" id="IPR003959">
    <property type="entry name" value="ATPase_AAA_core"/>
</dbReference>
<evidence type="ECO:0000256" key="2">
    <source>
        <dbReference type="ARBA" id="ARBA00022741"/>
    </source>
</evidence>
<evidence type="ECO:0000313" key="7">
    <source>
        <dbReference type="Proteomes" id="UP000034680"/>
    </source>
</evidence>
<gene>
    <name evidence="6" type="ORF">UCDDA912_g01385</name>
</gene>
<evidence type="ECO:0000256" key="4">
    <source>
        <dbReference type="SAM" id="MobiDB-lite"/>
    </source>
</evidence>
<proteinExistence type="inferred from homology"/>
<dbReference type="OrthoDB" id="2423195at2759"/>
<feature type="region of interest" description="Disordered" evidence="4">
    <location>
        <begin position="1458"/>
        <end position="1552"/>
    </location>
</feature>
<dbReference type="PANTHER" id="PTHR43392:SF2">
    <property type="entry name" value="AAA-TYPE ATPASE FAMILY PROTEIN _ ANKYRIN REPEAT FAMILY PROTEIN"/>
    <property type="match status" value="1"/>
</dbReference>
<dbReference type="FunFam" id="1.10.8.60:FF:000160">
    <property type="entry name" value="WGS project CABT00000000 data, contig 2.55"/>
    <property type="match status" value="1"/>
</dbReference>
<feature type="domain" description="AAA+ ATPase" evidence="5">
    <location>
        <begin position="559"/>
        <end position="743"/>
    </location>
</feature>
<protein>
    <submittedName>
        <fullName evidence="6">Putative stage v sporulation protein k</fullName>
    </submittedName>
</protein>
<reference evidence="6 7" key="2">
    <citation type="submission" date="2015-05" db="EMBL/GenBank/DDBJ databases">
        <authorList>
            <person name="Morales-Cruz A."/>
            <person name="Amrine K.C."/>
            <person name="Cantu D."/>
        </authorList>
    </citation>
    <scope>NUCLEOTIDE SEQUENCE [LARGE SCALE GENOMIC DNA]</scope>
    <source>
        <strain evidence="6">DA912</strain>
    </source>
</reference>
<dbReference type="SUPFAM" id="SSF52540">
    <property type="entry name" value="P-loop containing nucleoside triphosphate hydrolases"/>
    <property type="match status" value="3"/>
</dbReference>
<feature type="region of interest" description="Disordered" evidence="4">
    <location>
        <begin position="67"/>
        <end position="86"/>
    </location>
</feature>
<dbReference type="EMBL" id="LCUC01000056">
    <property type="protein sequence ID" value="KKY38548.1"/>
    <property type="molecule type" value="Genomic_DNA"/>
</dbReference>
<evidence type="ECO:0000313" key="6">
    <source>
        <dbReference type="EMBL" id="KKY38548.1"/>
    </source>
</evidence>
<dbReference type="Pfam" id="PF17866">
    <property type="entry name" value="AAA_lid_6"/>
    <property type="match status" value="1"/>
</dbReference>
<dbReference type="GO" id="GO:0016887">
    <property type="term" value="F:ATP hydrolysis activity"/>
    <property type="evidence" value="ECO:0007669"/>
    <property type="project" value="InterPro"/>
</dbReference>
<dbReference type="PRINTS" id="PR00819">
    <property type="entry name" value="CBXCFQXSUPER"/>
</dbReference>
<dbReference type="Gene3D" id="1.10.8.60">
    <property type="match status" value="1"/>
</dbReference>
<evidence type="ECO:0000256" key="1">
    <source>
        <dbReference type="ARBA" id="ARBA00010378"/>
    </source>
</evidence>
<accession>A0A0G2HUU3</accession>
<dbReference type="STRING" id="1214573.A0A0G2HUU3"/>
<comment type="similarity">
    <text evidence="1">Belongs to the CbxX/CfxQ family.</text>
</comment>
<dbReference type="Proteomes" id="UP000034680">
    <property type="component" value="Unassembled WGS sequence"/>
</dbReference>